<evidence type="ECO:0000313" key="1">
    <source>
        <dbReference type="EMBL" id="EXM38633.1"/>
    </source>
</evidence>
<dbReference type="Proteomes" id="UP000021369">
    <property type="component" value="Unassembled WGS sequence"/>
</dbReference>
<comment type="caution">
    <text evidence="1">The sequence shown here is derived from an EMBL/GenBank/DDBJ whole genome shotgun (WGS) entry which is preliminary data.</text>
</comment>
<name>A0A011VVM3_RUMAL</name>
<proteinExistence type="predicted"/>
<accession>A0A011VVM3</accession>
<dbReference type="AlphaFoldDB" id="A0A011VVM3"/>
<dbReference type="EMBL" id="JEOB01000004">
    <property type="protein sequence ID" value="EXM38633.1"/>
    <property type="molecule type" value="Genomic_DNA"/>
</dbReference>
<keyword evidence="2" id="KW-1185">Reference proteome</keyword>
<sequence length="139" mass="15398">MNILINELYTEICKVDMLSDIICAELGDPCLLIVHDNGSMQTGDEAKVRSFFADLPYITALASDSPDADIADYFDIVIPADNADKYAENLFKDKTAFQIREITNCFVTARNGSTNDVLDAESRSFYRLIALITGGELDE</sequence>
<dbReference type="PATRIC" id="fig|1341156.4.peg.2945"/>
<reference evidence="1 2" key="1">
    <citation type="submission" date="2013-06" db="EMBL/GenBank/DDBJ databases">
        <title>Rumen cellulosomics: divergent fiber-degrading strategies revealed by comparative genome-wide analysis of six Ruminococcal strains.</title>
        <authorList>
            <person name="Dassa B."/>
            <person name="Borovok I."/>
            <person name="Lamed R."/>
            <person name="Flint H."/>
            <person name="Yeoman C.J."/>
            <person name="White B."/>
            <person name="Bayer E.A."/>
        </authorList>
    </citation>
    <scope>NUCLEOTIDE SEQUENCE [LARGE SCALE GENOMIC DNA]</scope>
    <source>
        <strain evidence="1 2">SY3</strain>
    </source>
</reference>
<organism evidence="1 2">
    <name type="scientific">Ruminococcus albus SY3</name>
    <dbReference type="NCBI Taxonomy" id="1341156"/>
    <lineage>
        <taxon>Bacteria</taxon>
        <taxon>Bacillati</taxon>
        <taxon>Bacillota</taxon>
        <taxon>Clostridia</taxon>
        <taxon>Eubacteriales</taxon>
        <taxon>Oscillospiraceae</taxon>
        <taxon>Ruminococcus</taxon>
    </lineage>
</organism>
<evidence type="ECO:0000313" key="2">
    <source>
        <dbReference type="Proteomes" id="UP000021369"/>
    </source>
</evidence>
<gene>
    <name evidence="1" type="ORF">RASY3_16725</name>
</gene>
<protein>
    <submittedName>
        <fullName evidence="1">Uncharacterized protein</fullName>
    </submittedName>
</protein>